<dbReference type="AlphaFoldDB" id="A0A9P6DHW3"/>
<accession>A0A9P6DHW3</accession>
<dbReference type="EMBL" id="MU154547">
    <property type="protein sequence ID" value="KAF9496990.1"/>
    <property type="molecule type" value="Genomic_DNA"/>
</dbReference>
<protein>
    <submittedName>
        <fullName evidence="1">Uncharacterized protein</fullName>
    </submittedName>
</protein>
<organism evidence="1 2">
    <name type="scientific">Pleurotus eryngii</name>
    <name type="common">Boletus of the steppes</name>
    <dbReference type="NCBI Taxonomy" id="5323"/>
    <lineage>
        <taxon>Eukaryota</taxon>
        <taxon>Fungi</taxon>
        <taxon>Dikarya</taxon>
        <taxon>Basidiomycota</taxon>
        <taxon>Agaricomycotina</taxon>
        <taxon>Agaricomycetes</taxon>
        <taxon>Agaricomycetidae</taxon>
        <taxon>Agaricales</taxon>
        <taxon>Pleurotineae</taxon>
        <taxon>Pleurotaceae</taxon>
        <taxon>Pleurotus</taxon>
    </lineage>
</organism>
<comment type="caution">
    <text evidence="1">The sequence shown here is derived from an EMBL/GenBank/DDBJ whole genome shotgun (WGS) entry which is preliminary data.</text>
</comment>
<reference evidence="1" key="1">
    <citation type="submission" date="2020-11" db="EMBL/GenBank/DDBJ databases">
        <authorList>
            <consortium name="DOE Joint Genome Institute"/>
            <person name="Ahrendt S."/>
            <person name="Riley R."/>
            <person name="Andreopoulos W."/>
            <person name="Labutti K."/>
            <person name="Pangilinan J."/>
            <person name="Ruiz-Duenas F.J."/>
            <person name="Barrasa J.M."/>
            <person name="Sanchez-Garcia M."/>
            <person name="Camarero S."/>
            <person name="Miyauchi S."/>
            <person name="Serrano A."/>
            <person name="Linde D."/>
            <person name="Babiker R."/>
            <person name="Drula E."/>
            <person name="Ayuso-Fernandez I."/>
            <person name="Pacheco R."/>
            <person name="Padilla G."/>
            <person name="Ferreira P."/>
            <person name="Barriuso J."/>
            <person name="Kellner H."/>
            <person name="Castanera R."/>
            <person name="Alfaro M."/>
            <person name="Ramirez L."/>
            <person name="Pisabarro A.G."/>
            <person name="Kuo A."/>
            <person name="Tritt A."/>
            <person name="Lipzen A."/>
            <person name="He G."/>
            <person name="Yan M."/>
            <person name="Ng V."/>
            <person name="Cullen D."/>
            <person name="Martin F."/>
            <person name="Rosso M.-N."/>
            <person name="Henrissat B."/>
            <person name="Hibbett D."/>
            <person name="Martinez A.T."/>
            <person name="Grigoriev I.V."/>
        </authorList>
    </citation>
    <scope>NUCLEOTIDE SEQUENCE</scope>
    <source>
        <strain evidence="1">ATCC 90797</strain>
    </source>
</reference>
<proteinExistence type="predicted"/>
<evidence type="ECO:0000313" key="2">
    <source>
        <dbReference type="Proteomes" id="UP000807025"/>
    </source>
</evidence>
<evidence type="ECO:0000313" key="1">
    <source>
        <dbReference type="EMBL" id="KAF9496990.1"/>
    </source>
</evidence>
<dbReference type="Proteomes" id="UP000807025">
    <property type="component" value="Unassembled WGS sequence"/>
</dbReference>
<name>A0A9P6DHW3_PLEER</name>
<sequence>MDLLTPHFSLLVAGAYSARAQHDRDRGESVGCRALSSIPRVLVYLCIPLGTLQDACSAHDTFRTLRVANRGDGGERRG</sequence>
<gene>
    <name evidence="1" type="ORF">BDN71DRAFT_1445355</name>
</gene>
<keyword evidence="2" id="KW-1185">Reference proteome</keyword>